<dbReference type="Gene3D" id="3.40.50.720">
    <property type="entry name" value="NAD(P)-binding Rossmann-like Domain"/>
    <property type="match status" value="1"/>
</dbReference>
<dbReference type="PROSITE" id="PS00061">
    <property type="entry name" value="ADH_SHORT"/>
    <property type="match status" value="1"/>
</dbReference>
<dbReference type="Proteomes" id="UP000284841">
    <property type="component" value="Unassembled WGS sequence"/>
</dbReference>
<dbReference type="EMBL" id="QRMS01000006">
    <property type="protein sequence ID" value="RHJ84703.1"/>
    <property type="molecule type" value="Genomic_DNA"/>
</dbReference>
<dbReference type="FunFam" id="3.40.50.720:FF:000084">
    <property type="entry name" value="Short-chain dehydrogenase reductase"/>
    <property type="match status" value="1"/>
</dbReference>
<keyword evidence="2" id="KW-0560">Oxidoreductase</keyword>
<evidence type="ECO:0000313" key="3">
    <source>
        <dbReference type="EMBL" id="RHJ84703.1"/>
    </source>
</evidence>
<keyword evidence="4" id="KW-1185">Reference proteome</keyword>
<dbReference type="Pfam" id="PF13561">
    <property type="entry name" value="adh_short_C2"/>
    <property type="match status" value="1"/>
</dbReference>
<name>A0A415DW66_9FIRM</name>
<accession>A0A415DW66</accession>
<dbReference type="STRING" id="1776384.GCA_900086585_01300"/>
<dbReference type="CDD" id="cd05233">
    <property type="entry name" value="SDR_c"/>
    <property type="match status" value="1"/>
</dbReference>
<dbReference type="InterPro" id="IPR036291">
    <property type="entry name" value="NAD(P)-bd_dom_sf"/>
</dbReference>
<reference evidence="3 4" key="1">
    <citation type="submission" date="2018-08" db="EMBL/GenBank/DDBJ databases">
        <title>A genome reference for cultivated species of the human gut microbiota.</title>
        <authorList>
            <person name="Zou Y."/>
            <person name="Xue W."/>
            <person name="Luo G."/>
        </authorList>
    </citation>
    <scope>NUCLEOTIDE SEQUENCE [LARGE SCALE GENOMIC DNA]</scope>
    <source>
        <strain evidence="3 4">AM07-24</strain>
    </source>
</reference>
<evidence type="ECO:0000313" key="4">
    <source>
        <dbReference type="Proteomes" id="UP000284841"/>
    </source>
</evidence>
<organism evidence="3 4">
    <name type="scientific">Emergencia timonensis</name>
    <dbReference type="NCBI Taxonomy" id="1776384"/>
    <lineage>
        <taxon>Bacteria</taxon>
        <taxon>Bacillati</taxon>
        <taxon>Bacillota</taxon>
        <taxon>Clostridia</taxon>
        <taxon>Peptostreptococcales</taxon>
        <taxon>Anaerovoracaceae</taxon>
        <taxon>Emergencia</taxon>
    </lineage>
</organism>
<gene>
    <name evidence="3" type="ORF">DW099_17170</name>
</gene>
<comment type="caution">
    <text evidence="3">The sequence shown here is derived from an EMBL/GenBank/DDBJ whole genome shotgun (WGS) entry which is preliminary data.</text>
</comment>
<dbReference type="SUPFAM" id="SSF51735">
    <property type="entry name" value="NAD(P)-binding Rossmann-fold domains"/>
    <property type="match status" value="1"/>
</dbReference>
<comment type="similarity">
    <text evidence="1">Belongs to the short-chain dehydrogenases/reductases (SDR) family.</text>
</comment>
<dbReference type="PRINTS" id="PR00081">
    <property type="entry name" value="GDHRDH"/>
</dbReference>
<evidence type="ECO:0000256" key="1">
    <source>
        <dbReference type="ARBA" id="ARBA00006484"/>
    </source>
</evidence>
<dbReference type="AlphaFoldDB" id="A0A415DW66"/>
<dbReference type="PANTHER" id="PTHR42760">
    <property type="entry name" value="SHORT-CHAIN DEHYDROGENASES/REDUCTASES FAMILY MEMBER"/>
    <property type="match status" value="1"/>
</dbReference>
<dbReference type="GO" id="GO:0016616">
    <property type="term" value="F:oxidoreductase activity, acting on the CH-OH group of donors, NAD or NADP as acceptor"/>
    <property type="evidence" value="ECO:0007669"/>
    <property type="project" value="TreeGrafter"/>
</dbReference>
<dbReference type="GO" id="GO:0008206">
    <property type="term" value="P:bile acid metabolic process"/>
    <property type="evidence" value="ECO:0007669"/>
    <property type="project" value="UniProtKB-ARBA"/>
</dbReference>
<protein>
    <submittedName>
        <fullName evidence="3">SDR family NAD(P)-dependent oxidoreductase</fullName>
    </submittedName>
</protein>
<dbReference type="RefSeq" id="WP_118336493.1">
    <property type="nucleotide sequence ID" value="NZ_AP025567.1"/>
</dbReference>
<evidence type="ECO:0000256" key="2">
    <source>
        <dbReference type="ARBA" id="ARBA00023002"/>
    </source>
</evidence>
<dbReference type="OrthoDB" id="9803333at2"/>
<dbReference type="InterPro" id="IPR002347">
    <property type="entry name" value="SDR_fam"/>
</dbReference>
<sequence length="247" mass="26613">MLLENKTILITGAATGIGRETALLFAKEGADLALLTGKNQTALERVAEEVEKLGRKVYYGLADVANKEQVEDFVKKSVGHLGKLDGLVCCAGLFEPTPFLEGDEDVLKRAIDVNMLGVWYVTKAVVPYLIEQGGGSMVAITSSDAFTGCINYAPYSMAKAGVVGMYRTAALELGLQNIRCNMIAPGITDTALVHDRIVERRDVYLDGSALRRIGEPIDIANACLYLSSDMSLQLTGQVLHINGGCYF</sequence>
<dbReference type="InterPro" id="IPR020904">
    <property type="entry name" value="Sc_DH/Rdtase_CS"/>
</dbReference>
<proteinExistence type="inferred from homology"/>